<dbReference type="Proteomes" id="UP000821866">
    <property type="component" value="Chromosome 2"/>
</dbReference>
<name>A0A9J6EHV4_RHIMP</name>
<keyword evidence="1" id="KW-0175">Coiled coil</keyword>
<sequence>MAAPNTSGGGMPSAALASAAQAQLLAKRPRRGFTAEDDLAVLREVSAVKLFGDNLLWIRMIGSLKPVLGRETTLRSLKDRVDLLIGYWRQEDSRKLRRSGTEEQYAKKEQILQDLSEYTRSINYVLRIAPRSSNSSGRKRSHAAASCLATLPEQVRADGEQGIRGLQSMGLQLLTMHQTHEFEIRQRKLAVENRKLDIEERRLALEERKLALAEKKA</sequence>
<reference evidence="2" key="2">
    <citation type="submission" date="2021-09" db="EMBL/GenBank/DDBJ databases">
        <authorList>
            <person name="Jia N."/>
            <person name="Wang J."/>
            <person name="Shi W."/>
            <person name="Du L."/>
            <person name="Sun Y."/>
            <person name="Zhan W."/>
            <person name="Jiang J."/>
            <person name="Wang Q."/>
            <person name="Zhang B."/>
            <person name="Ji P."/>
            <person name="Sakyi L.B."/>
            <person name="Cui X."/>
            <person name="Yuan T."/>
            <person name="Jiang B."/>
            <person name="Yang W."/>
            <person name="Lam T.T.-Y."/>
            <person name="Chang Q."/>
            <person name="Ding S."/>
            <person name="Wang X."/>
            <person name="Zhu J."/>
            <person name="Ruan X."/>
            <person name="Zhao L."/>
            <person name="Wei J."/>
            <person name="Que T."/>
            <person name="Du C."/>
            <person name="Cheng J."/>
            <person name="Dai P."/>
            <person name="Han X."/>
            <person name="Huang E."/>
            <person name="Gao Y."/>
            <person name="Liu J."/>
            <person name="Shao H."/>
            <person name="Ye R."/>
            <person name="Li L."/>
            <person name="Wei W."/>
            <person name="Wang X."/>
            <person name="Wang C."/>
            <person name="Huo Q."/>
            <person name="Li W."/>
            <person name="Guo W."/>
            <person name="Chen H."/>
            <person name="Chen S."/>
            <person name="Zhou L."/>
            <person name="Zhou L."/>
            <person name="Ni X."/>
            <person name="Tian J."/>
            <person name="Zhou Y."/>
            <person name="Sheng Y."/>
            <person name="Liu T."/>
            <person name="Pan Y."/>
            <person name="Xia L."/>
            <person name="Li J."/>
            <person name="Zhao F."/>
            <person name="Cao W."/>
        </authorList>
    </citation>
    <scope>NUCLEOTIDE SEQUENCE</scope>
    <source>
        <strain evidence="2">Rmic-2018</strain>
        <tissue evidence="2">Larvae</tissue>
    </source>
</reference>
<comment type="caution">
    <text evidence="2">The sequence shown here is derived from an EMBL/GenBank/DDBJ whole genome shotgun (WGS) entry which is preliminary data.</text>
</comment>
<protein>
    <submittedName>
        <fullName evidence="2">Uncharacterized protein</fullName>
    </submittedName>
</protein>
<dbReference type="PANTHER" id="PTHR37558">
    <property type="entry name" value="HTH CENPB-TYPE DOMAIN-CONTAINING PROTEIN"/>
    <property type="match status" value="1"/>
</dbReference>
<evidence type="ECO:0000313" key="3">
    <source>
        <dbReference type="Proteomes" id="UP000821866"/>
    </source>
</evidence>
<keyword evidence="3" id="KW-1185">Reference proteome</keyword>
<dbReference type="PANTHER" id="PTHR37558:SF1">
    <property type="entry name" value="HTH CENPB-TYPE DOMAIN-CONTAINING PROTEIN"/>
    <property type="match status" value="1"/>
</dbReference>
<dbReference type="AlphaFoldDB" id="A0A9J6EHV4"/>
<gene>
    <name evidence="2" type="ORF">HPB51_015623</name>
</gene>
<evidence type="ECO:0000313" key="2">
    <source>
        <dbReference type="EMBL" id="KAH8033717.1"/>
    </source>
</evidence>
<dbReference type="VEuPathDB" id="VectorBase:LOC119160768"/>
<accession>A0A9J6EHV4</accession>
<proteinExistence type="predicted"/>
<reference evidence="2" key="1">
    <citation type="journal article" date="2020" name="Cell">
        <title>Large-Scale Comparative Analyses of Tick Genomes Elucidate Their Genetic Diversity and Vector Capacities.</title>
        <authorList>
            <consortium name="Tick Genome and Microbiome Consortium (TIGMIC)"/>
            <person name="Jia N."/>
            <person name="Wang J."/>
            <person name="Shi W."/>
            <person name="Du L."/>
            <person name="Sun Y."/>
            <person name="Zhan W."/>
            <person name="Jiang J.F."/>
            <person name="Wang Q."/>
            <person name="Zhang B."/>
            <person name="Ji P."/>
            <person name="Bell-Sakyi L."/>
            <person name="Cui X.M."/>
            <person name="Yuan T.T."/>
            <person name="Jiang B.G."/>
            <person name="Yang W.F."/>
            <person name="Lam T.T."/>
            <person name="Chang Q.C."/>
            <person name="Ding S.J."/>
            <person name="Wang X.J."/>
            <person name="Zhu J.G."/>
            <person name="Ruan X.D."/>
            <person name="Zhao L."/>
            <person name="Wei J.T."/>
            <person name="Ye R.Z."/>
            <person name="Que T.C."/>
            <person name="Du C.H."/>
            <person name="Zhou Y.H."/>
            <person name="Cheng J.X."/>
            <person name="Dai P.F."/>
            <person name="Guo W.B."/>
            <person name="Han X.H."/>
            <person name="Huang E.J."/>
            <person name="Li L.F."/>
            <person name="Wei W."/>
            <person name="Gao Y.C."/>
            <person name="Liu J.Z."/>
            <person name="Shao H.Z."/>
            <person name="Wang X."/>
            <person name="Wang C.C."/>
            <person name="Yang T.C."/>
            <person name="Huo Q.B."/>
            <person name="Li W."/>
            <person name="Chen H.Y."/>
            <person name="Chen S.E."/>
            <person name="Zhou L.G."/>
            <person name="Ni X.B."/>
            <person name="Tian J.H."/>
            <person name="Sheng Y."/>
            <person name="Liu T."/>
            <person name="Pan Y.S."/>
            <person name="Xia L.Y."/>
            <person name="Li J."/>
            <person name="Zhao F."/>
            <person name="Cao W.C."/>
        </authorList>
    </citation>
    <scope>NUCLEOTIDE SEQUENCE</scope>
    <source>
        <strain evidence="2">Rmic-2018</strain>
    </source>
</reference>
<evidence type="ECO:0000256" key="1">
    <source>
        <dbReference type="SAM" id="Coils"/>
    </source>
</evidence>
<feature type="coiled-coil region" evidence="1">
    <location>
        <begin position="189"/>
        <end position="216"/>
    </location>
</feature>
<organism evidence="2 3">
    <name type="scientific">Rhipicephalus microplus</name>
    <name type="common">Cattle tick</name>
    <name type="synonym">Boophilus microplus</name>
    <dbReference type="NCBI Taxonomy" id="6941"/>
    <lineage>
        <taxon>Eukaryota</taxon>
        <taxon>Metazoa</taxon>
        <taxon>Ecdysozoa</taxon>
        <taxon>Arthropoda</taxon>
        <taxon>Chelicerata</taxon>
        <taxon>Arachnida</taxon>
        <taxon>Acari</taxon>
        <taxon>Parasitiformes</taxon>
        <taxon>Ixodida</taxon>
        <taxon>Ixodoidea</taxon>
        <taxon>Ixodidae</taxon>
        <taxon>Rhipicephalinae</taxon>
        <taxon>Rhipicephalus</taxon>
        <taxon>Boophilus</taxon>
    </lineage>
</organism>
<dbReference type="EMBL" id="JABSTU010000004">
    <property type="protein sequence ID" value="KAH8033717.1"/>
    <property type="molecule type" value="Genomic_DNA"/>
</dbReference>